<name>A0A2M7UUE5_9BACT</name>
<organism evidence="3 4">
    <name type="scientific">Candidatus Nealsonbacteria bacterium CG_4_10_14_0_2_um_filter_40_15</name>
    <dbReference type="NCBI Taxonomy" id="1974682"/>
    <lineage>
        <taxon>Bacteria</taxon>
        <taxon>Candidatus Nealsoniibacteriota</taxon>
    </lineage>
</organism>
<feature type="chain" id="PRO_5014980185" evidence="2">
    <location>
        <begin position="27"/>
        <end position="154"/>
    </location>
</feature>
<gene>
    <name evidence="3" type="ORF">COX92_01975</name>
</gene>
<feature type="signal peptide" evidence="2">
    <location>
        <begin position="1"/>
        <end position="26"/>
    </location>
</feature>
<dbReference type="AlphaFoldDB" id="A0A2M7UUE5"/>
<protein>
    <submittedName>
        <fullName evidence="3">Uncharacterized protein</fullName>
    </submittedName>
</protein>
<accession>A0A2M7UUE5</accession>
<dbReference type="Pfam" id="PF18895">
    <property type="entry name" value="T4SS_pilin"/>
    <property type="match status" value="1"/>
</dbReference>
<keyword evidence="2" id="KW-0732">Signal</keyword>
<evidence type="ECO:0000313" key="4">
    <source>
        <dbReference type="Proteomes" id="UP000229166"/>
    </source>
</evidence>
<proteinExistence type="predicted"/>
<keyword evidence="1" id="KW-1133">Transmembrane helix</keyword>
<feature type="transmembrane region" description="Helical" evidence="1">
    <location>
        <begin position="91"/>
        <end position="115"/>
    </location>
</feature>
<feature type="transmembrane region" description="Helical" evidence="1">
    <location>
        <begin position="127"/>
        <end position="148"/>
    </location>
</feature>
<comment type="caution">
    <text evidence="3">The sequence shown here is derived from an EMBL/GenBank/DDBJ whole genome shotgun (WGS) entry which is preliminary data.</text>
</comment>
<evidence type="ECO:0000256" key="1">
    <source>
        <dbReference type="SAM" id="Phobius"/>
    </source>
</evidence>
<dbReference type="Proteomes" id="UP000229166">
    <property type="component" value="Unassembled WGS sequence"/>
</dbReference>
<evidence type="ECO:0000313" key="3">
    <source>
        <dbReference type="EMBL" id="PIZ87069.1"/>
    </source>
</evidence>
<dbReference type="EMBL" id="PFOZ01000039">
    <property type="protein sequence ID" value="PIZ87069.1"/>
    <property type="molecule type" value="Genomic_DNA"/>
</dbReference>
<keyword evidence="1" id="KW-0812">Transmembrane</keyword>
<evidence type="ECO:0000256" key="2">
    <source>
        <dbReference type="SAM" id="SignalP"/>
    </source>
</evidence>
<keyword evidence="1" id="KW-0472">Membrane</keyword>
<dbReference type="InterPro" id="IPR043993">
    <property type="entry name" value="T4SS_pilin"/>
</dbReference>
<reference evidence="4" key="1">
    <citation type="submission" date="2017-09" db="EMBL/GenBank/DDBJ databases">
        <title>Depth-based differentiation of microbial function through sediment-hosted aquifers and enrichment of novel symbionts in the deep terrestrial subsurface.</title>
        <authorList>
            <person name="Probst A.J."/>
            <person name="Ladd B."/>
            <person name="Jarett J.K."/>
            <person name="Geller-Mcgrath D.E."/>
            <person name="Sieber C.M.K."/>
            <person name="Emerson J.B."/>
            <person name="Anantharaman K."/>
            <person name="Thomas B.C."/>
            <person name="Malmstrom R."/>
            <person name="Stieglmeier M."/>
            <person name="Klingl A."/>
            <person name="Woyke T."/>
            <person name="Ryan C.M."/>
            <person name="Banfield J.F."/>
        </authorList>
    </citation>
    <scope>NUCLEOTIDE SEQUENCE [LARGE SCALE GENOMIC DNA]</scope>
</reference>
<sequence>MKKIFSALVVIGFLAVVLAAPLTTFAQEPPSECCTLKRAITLDSSSCGAGSIAAPNSTAAAECGTEIYCTDSAAKWGMFCIMNTIYSITDWIFVILVALAGIFIVIGAMTLLMSAGSPEKVSSGRQYIMYAAIGLIVGLLAKAIPSLVRMIAGM</sequence>